<evidence type="ECO:0000313" key="4">
    <source>
        <dbReference type="Proteomes" id="UP000284706"/>
    </source>
</evidence>
<keyword evidence="2" id="KW-0732">Signal</keyword>
<evidence type="ECO:0000256" key="1">
    <source>
        <dbReference type="SAM" id="MobiDB-lite"/>
    </source>
</evidence>
<sequence>LSLYLIHSLLTLSFSFSLDSTPPLPWGCLRPPRYAKARRGQSFFPSSTTASTPPPSRGRASRGTRAGGAVGTRTPPSNALSPAPSPTSLASKSESEVAILPSFCQRAWSPPRHCCPHPLGLSPQAERVGCLPGIMPASPLPL</sequence>
<feature type="non-terminal residue" evidence="3">
    <location>
        <position position="142"/>
    </location>
</feature>
<dbReference type="AlphaFoldDB" id="A0A409WTC5"/>
<dbReference type="InParanoid" id="A0A409WTC5"/>
<feature type="compositionally biased region" description="Low complexity" evidence="1">
    <location>
        <begin position="71"/>
        <end position="91"/>
    </location>
</feature>
<feature type="region of interest" description="Disordered" evidence="1">
    <location>
        <begin position="38"/>
        <end position="93"/>
    </location>
</feature>
<feature type="non-terminal residue" evidence="3">
    <location>
        <position position="1"/>
    </location>
</feature>
<accession>A0A409WTC5</accession>
<gene>
    <name evidence="3" type="ORF">CVT26_007109</name>
</gene>
<comment type="caution">
    <text evidence="3">The sequence shown here is derived from an EMBL/GenBank/DDBJ whole genome shotgun (WGS) entry which is preliminary data.</text>
</comment>
<dbReference type="EMBL" id="NHYE01004828">
    <property type="protein sequence ID" value="PPQ81768.1"/>
    <property type="molecule type" value="Genomic_DNA"/>
</dbReference>
<evidence type="ECO:0000313" key="3">
    <source>
        <dbReference type="EMBL" id="PPQ81768.1"/>
    </source>
</evidence>
<dbReference type="Proteomes" id="UP000284706">
    <property type="component" value="Unassembled WGS sequence"/>
</dbReference>
<proteinExistence type="predicted"/>
<feature type="chain" id="PRO_5019181136" evidence="2">
    <location>
        <begin position="18"/>
        <end position="142"/>
    </location>
</feature>
<keyword evidence="4" id="KW-1185">Reference proteome</keyword>
<feature type="compositionally biased region" description="Low complexity" evidence="1">
    <location>
        <begin position="45"/>
        <end position="64"/>
    </location>
</feature>
<reference evidence="3 4" key="1">
    <citation type="journal article" date="2018" name="Evol. Lett.">
        <title>Horizontal gene cluster transfer increased hallucinogenic mushroom diversity.</title>
        <authorList>
            <person name="Reynolds H.T."/>
            <person name="Vijayakumar V."/>
            <person name="Gluck-Thaler E."/>
            <person name="Korotkin H.B."/>
            <person name="Matheny P.B."/>
            <person name="Slot J.C."/>
        </authorList>
    </citation>
    <scope>NUCLEOTIDE SEQUENCE [LARGE SCALE GENOMIC DNA]</scope>
    <source>
        <strain evidence="3 4">SRW20</strain>
    </source>
</reference>
<name>A0A409WTC5_9AGAR</name>
<organism evidence="3 4">
    <name type="scientific">Gymnopilus dilepis</name>
    <dbReference type="NCBI Taxonomy" id="231916"/>
    <lineage>
        <taxon>Eukaryota</taxon>
        <taxon>Fungi</taxon>
        <taxon>Dikarya</taxon>
        <taxon>Basidiomycota</taxon>
        <taxon>Agaricomycotina</taxon>
        <taxon>Agaricomycetes</taxon>
        <taxon>Agaricomycetidae</taxon>
        <taxon>Agaricales</taxon>
        <taxon>Agaricineae</taxon>
        <taxon>Hymenogastraceae</taxon>
        <taxon>Gymnopilus</taxon>
    </lineage>
</organism>
<evidence type="ECO:0000256" key="2">
    <source>
        <dbReference type="SAM" id="SignalP"/>
    </source>
</evidence>
<protein>
    <submittedName>
        <fullName evidence="3">Uncharacterized protein</fullName>
    </submittedName>
</protein>
<feature type="signal peptide" evidence="2">
    <location>
        <begin position="1"/>
        <end position="17"/>
    </location>
</feature>